<name>A0A9W7GQH7_9STRA</name>
<dbReference type="PANTHER" id="PTHR11200">
    <property type="entry name" value="INOSITOL 5-PHOSPHATASE"/>
    <property type="match status" value="1"/>
</dbReference>
<protein>
    <recommendedName>
        <fullName evidence="3">Inositol polyphosphate-related phosphatase domain-containing protein</fullName>
    </recommendedName>
</protein>
<organism evidence="4 5">
    <name type="scientific">Triparma columacea</name>
    <dbReference type="NCBI Taxonomy" id="722753"/>
    <lineage>
        <taxon>Eukaryota</taxon>
        <taxon>Sar</taxon>
        <taxon>Stramenopiles</taxon>
        <taxon>Ochrophyta</taxon>
        <taxon>Bolidophyceae</taxon>
        <taxon>Parmales</taxon>
        <taxon>Triparmaceae</taxon>
        <taxon>Triparma</taxon>
    </lineage>
</organism>
<dbReference type="InterPro" id="IPR036691">
    <property type="entry name" value="Endo/exonu/phosph_ase_sf"/>
</dbReference>
<keyword evidence="2" id="KW-0812">Transmembrane</keyword>
<dbReference type="InterPro" id="IPR046985">
    <property type="entry name" value="IP5"/>
</dbReference>
<keyword evidence="2" id="KW-0472">Membrane</keyword>
<dbReference type="SMART" id="SM00128">
    <property type="entry name" value="IPPc"/>
    <property type="match status" value="1"/>
</dbReference>
<reference evidence="5" key="1">
    <citation type="journal article" date="2023" name="Commun. Biol.">
        <title>Genome analysis of Parmales, the sister group of diatoms, reveals the evolutionary specialization of diatoms from phago-mixotrophs to photoautotrophs.</title>
        <authorList>
            <person name="Ban H."/>
            <person name="Sato S."/>
            <person name="Yoshikawa S."/>
            <person name="Yamada K."/>
            <person name="Nakamura Y."/>
            <person name="Ichinomiya M."/>
            <person name="Sato N."/>
            <person name="Blanc-Mathieu R."/>
            <person name="Endo H."/>
            <person name="Kuwata A."/>
            <person name="Ogata H."/>
        </authorList>
    </citation>
    <scope>NUCLEOTIDE SEQUENCE [LARGE SCALE GENOMIC DNA]</scope>
</reference>
<dbReference type="EMBL" id="BRYA01000440">
    <property type="protein sequence ID" value="GMI48878.1"/>
    <property type="molecule type" value="Genomic_DNA"/>
</dbReference>
<dbReference type="GO" id="GO:0046856">
    <property type="term" value="P:phosphatidylinositol dephosphorylation"/>
    <property type="evidence" value="ECO:0007669"/>
    <property type="project" value="InterPro"/>
</dbReference>
<proteinExistence type="predicted"/>
<evidence type="ECO:0000313" key="4">
    <source>
        <dbReference type="EMBL" id="GMI48878.1"/>
    </source>
</evidence>
<feature type="domain" description="Inositol polyphosphate-related phosphatase" evidence="3">
    <location>
        <begin position="239"/>
        <end position="644"/>
    </location>
</feature>
<dbReference type="Pfam" id="PF05462">
    <property type="entry name" value="Dicty_CAR"/>
    <property type="match status" value="1"/>
</dbReference>
<dbReference type="SUPFAM" id="SSF56219">
    <property type="entry name" value="DNase I-like"/>
    <property type="match status" value="1"/>
</dbReference>
<feature type="transmembrane region" description="Helical" evidence="2">
    <location>
        <begin position="67"/>
        <end position="89"/>
    </location>
</feature>
<dbReference type="Pfam" id="PF22669">
    <property type="entry name" value="Exo_endo_phos2"/>
    <property type="match status" value="2"/>
</dbReference>
<dbReference type="Proteomes" id="UP001165065">
    <property type="component" value="Unassembled WGS sequence"/>
</dbReference>
<feature type="transmembrane region" description="Helical" evidence="2">
    <location>
        <begin position="144"/>
        <end position="169"/>
    </location>
</feature>
<feature type="transmembrane region" description="Helical" evidence="2">
    <location>
        <begin position="22"/>
        <end position="42"/>
    </location>
</feature>
<evidence type="ECO:0000259" key="3">
    <source>
        <dbReference type="SMART" id="SM00128"/>
    </source>
</evidence>
<dbReference type="GO" id="GO:0004439">
    <property type="term" value="F:phosphatidylinositol-4,5-bisphosphate 5-phosphatase activity"/>
    <property type="evidence" value="ECO:0007669"/>
    <property type="project" value="TreeGrafter"/>
</dbReference>
<feature type="transmembrane region" description="Helical" evidence="2">
    <location>
        <begin position="116"/>
        <end position="132"/>
    </location>
</feature>
<dbReference type="AlphaFoldDB" id="A0A9W7GQH7"/>
<evidence type="ECO:0000256" key="1">
    <source>
        <dbReference type="SAM" id="MobiDB-lite"/>
    </source>
</evidence>
<evidence type="ECO:0000313" key="5">
    <source>
        <dbReference type="Proteomes" id="UP001165065"/>
    </source>
</evidence>
<dbReference type="Gene3D" id="3.60.10.10">
    <property type="entry name" value="Endonuclease/exonuclease/phosphatase"/>
    <property type="match status" value="1"/>
</dbReference>
<dbReference type="OrthoDB" id="191103at2759"/>
<evidence type="ECO:0000256" key="2">
    <source>
        <dbReference type="SAM" id="Phobius"/>
    </source>
</evidence>
<dbReference type="PANTHER" id="PTHR11200:SF275">
    <property type="entry name" value="LD06095P"/>
    <property type="match status" value="1"/>
</dbReference>
<keyword evidence="5" id="KW-1185">Reference proteome</keyword>
<dbReference type="Gene3D" id="1.20.1070.10">
    <property type="entry name" value="Rhodopsin 7-helix transmembrane proteins"/>
    <property type="match status" value="1"/>
</dbReference>
<dbReference type="InterPro" id="IPR000300">
    <property type="entry name" value="IPPc"/>
</dbReference>
<gene>
    <name evidence="4" type="ORF">TrCOL_g7281</name>
</gene>
<sequence>MAHNLYNWVVLKKDLASLSSNLKYYMTVSIGLPFCFAVGLIAGDKLGFASLWCWIESGTGSLRFTTFYMFVVMAWIYNLFVFLRVSYAIRHRMQKNKRITGSSAIAVAQNAVRRKMIQYLIIFFVIWFFGLLNRSIQDLSGDTVFWALILHVLFVPMQGFLNAVVYGGLFETKLFLDFSEYVCNSPPVTFISSRLCSKDSRCFKSGPFASLLQNAAPSLNRSHDGRSMRGAYKPRVNKASKSLFISTYNLAEKPLPDLGDLSEWIPHGYDVYAIGVQECMCLNELRDELWKYLGGHQSYRMFVAEIGSTNTALGFHGMIAVTIFARAADVDSGAFFMPESNATEVKKGADLIVTKAPNKGAVGLPFIYHDTSMAFFTGHFAANSKGRNRLKHRLVDSRDTLTKAVLTADDIGFDSHLTHHFVFVFGDLNFRCGSSPDNVLSLVSQACKIERDTYWRSAGDWTKQAYALLDVGKEGKKLSEAAAGAWASVLSLDELQMVMGHNEIFSNFAEPGGLPQFPPSFRRKMGAEGGCGDYSDVRQLFEAFTTNVKEKNAKDDKKGKEFEEKESEVRADLAPRNTTVKQSINAALKLGERIPSYTDRILYHALPGKEGDISPLAYQLCDQMTGSDHRPVSGSFKFLVDDRIIRGGVVGNSVEDDGTHETESSRTLYSSMEGGRGKNQGTKCTFRFHAGDFQATEGDFSQKAEEVIVVFPLPTEDPLVEERRVHALAKAIGGAGAGGKQVAFQTKNATDIVYVETAHLMNNEKKTAWKKCEGVHCEGIKMISECRPELGVHALIKLNDKKGDCLGQGVVSFGEYMTRVTNGETCSFTARVNIGVGGKRLGVLQCSIDIVELWEMQSLNSEEADNIV</sequence>
<accession>A0A9W7GQH7</accession>
<comment type="caution">
    <text evidence="4">The sequence shown here is derived from an EMBL/GenBank/DDBJ whole genome shotgun (WGS) entry which is preliminary data.</text>
</comment>
<keyword evidence="2" id="KW-1133">Transmembrane helix</keyword>
<feature type="region of interest" description="Disordered" evidence="1">
    <location>
        <begin position="651"/>
        <end position="676"/>
    </location>
</feature>